<dbReference type="PANTHER" id="PTHR47481">
    <property type="match status" value="1"/>
</dbReference>
<evidence type="ECO:0000313" key="4">
    <source>
        <dbReference type="Proteomes" id="UP000026915"/>
    </source>
</evidence>
<reference evidence="3 4" key="1">
    <citation type="journal article" date="2013" name="Genome Biol.">
        <title>The genome sequence of the most widely cultivated cacao type and its use to identify candidate genes regulating pod color.</title>
        <authorList>
            <person name="Motamayor J.C."/>
            <person name="Mockaitis K."/>
            <person name="Schmutz J."/>
            <person name="Haiminen N."/>
            <person name="Iii D.L."/>
            <person name="Cornejo O."/>
            <person name="Findley S.D."/>
            <person name="Zheng P."/>
            <person name="Utro F."/>
            <person name="Royaert S."/>
            <person name="Saski C."/>
            <person name="Jenkins J."/>
            <person name="Podicheti R."/>
            <person name="Zhao M."/>
            <person name="Scheffler B.E."/>
            <person name="Stack J.C."/>
            <person name="Feltus F.A."/>
            <person name="Mustiga G.M."/>
            <person name="Amores F."/>
            <person name="Phillips W."/>
            <person name="Marelli J.P."/>
            <person name="May G.D."/>
            <person name="Shapiro H."/>
            <person name="Ma J."/>
            <person name="Bustamante C.D."/>
            <person name="Schnell R.J."/>
            <person name="Main D."/>
            <person name="Gilbert D."/>
            <person name="Parida L."/>
            <person name="Kuhn D.N."/>
        </authorList>
    </citation>
    <scope>NUCLEOTIDE SEQUENCE [LARGE SCALE GENOMIC DNA]</scope>
    <source>
        <strain evidence="4">cv. Matina 1-6</strain>
    </source>
</reference>
<dbReference type="HOGENOM" id="CLU_802680_0_0_1"/>
<proteinExistence type="predicted"/>
<protein>
    <recommendedName>
        <fullName evidence="2">Retrovirus-related Pol polyprotein from transposon TNT 1-94-like beta-barrel domain-containing protein</fullName>
    </recommendedName>
</protein>
<dbReference type="InParanoid" id="A0A061FXM7"/>
<dbReference type="InterPro" id="IPR054722">
    <property type="entry name" value="PolX-like_BBD"/>
</dbReference>
<dbReference type="eggNOG" id="KOG0017">
    <property type="taxonomic scope" value="Eukaryota"/>
</dbReference>
<keyword evidence="4" id="KW-1185">Reference proteome</keyword>
<gene>
    <name evidence="3" type="ORF">TCM_044707</name>
</gene>
<feature type="region of interest" description="Disordered" evidence="1">
    <location>
        <begin position="112"/>
        <end position="132"/>
    </location>
</feature>
<evidence type="ECO:0000313" key="3">
    <source>
        <dbReference type="EMBL" id="EOY19564.1"/>
    </source>
</evidence>
<feature type="domain" description="Retrovirus-related Pol polyprotein from transposon TNT 1-94-like beta-barrel" evidence="2">
    <location>
        <begin position="176"/>
        <end position="251"/>
    </location>
</feature>
<dbReference type="Gramene" id="EOY19564">
    <property type="protein sequence ID" value="EOY19564"/>
    <property type="gene ID" value="TCM_044707"/>
</dbReference>
<feature type="compositionally biased region" description="Basic and acidic residues" evidence="1">
    <location>
        <begin position="322"/>
        <end position="331"/>
    </location>
</feature>
<accession>A0A061FXM7</accession>
<name>A0A061FXM7_THECC</name>
<dbReference type="AlphaFoldDB" id="A0A061FXM7"/>
<dbReference type="OMA" id="RSAHDEN"/>
<feature type="region of interest" description="Disordered" evidence="1">
    <location>
        <begin position="317"/>
        <end position="346"/>
    </location>
</feature>
<dbReference type="Pfam" id="PF22936">
    <property type="entry name" value="Pol_BBD"/>
    <property type="match status" value="1"/>
</dbReference>
<evidence type="ECO:0000256" key="1">
    <source>
        <dbReference type="SAM" id="MobiDB-lite"/>
    </source>
</evidence>
<dbReference type="EMBL" id="CM001888">
    <property type="protein sequence ID" value="EOY19564.1"/>
    <property type="molecule type" value="Genomic_DNA"/>
</dbReference>
<organism evidence="3 4">
    <name type="scientific">Theobroma cacao</name>
    <name type="common">Cacao</name>
    <name type="synonym">Cocoa</name>
    <dbReference type="NCBI Taxonomy" id="3641"/>
    <lineage>
        <taxon>Eukaryota</taxon>
        <taxon>Viridiplantae</taxon>
        <taxon>Streptophyta</taxon>
        <taxon>Embryophyta</taxon>
        <taxon>Tracheophyta</taxon>
        <taxon>Spermatophyta</taxon>
        <taxon>Magnoliopsida</taxon>
        <taxon>eudicotyledons</taxon>
        <taxon>Gunneridae</taxon>
        <taxon>Pentapetalae</taxon>
        <taxon>rosids</taxon>
        <taxon>malvids</taxon>
        <taxon>Malvales</taxon>
        <taxon>Malvaceae</taxon>
        <taxon>Byttnerioideae</taxon>
        <taxon>Theobroma</taxon>
    </lineage>
</organism>
<sequence length="346" mass="39658">MTIEKERHLKNMLMTIKKRSRSLDDYLKDFKSICDTLAAIKQPVLDHDKVFQFGRVLGPTYDNFQITMLTKPPYPSFTQFVQALQSFEQDQIAKKDEEKAFLEHAQAFFGQRGRGQNNRGGHENFNSRGKGFAPASRSNSRCPLFCQIRFDYSYQFEEIPQALATLSTNDQNDPSFYVDFGATSHMTNDSSKLSYIKPYNGNDVIYVGDGNIFPICEVNINTENGQLNLKDVLVVSDLKKNLLSIGKLTQDNLCTVEFTSTDFVVEDQKQSMIAKGRKRGQLYALNDTSQEVLSAIRKVLSNDTQYHKLYKRHLVTTRNSHRARDNRRDVAIDTNYPECRSKPRKA</sequence>
<dbReference type="PANTHER" id="PTHR47481:SF10">
    <property type="entry name" value="COPIA-LIKE POLYPROTEIN_RETROTRANSPOSON"/>
    <property type="match status" value="1"/>
</dbReference>
<dbReference type="Proteomes" id="UP000026915">
    <property type="component" value="Chromosome 10"/>
</dbReference>
<evidence type="ECO:0000259" key="2">
    <source>
        <dbReference type="Pfam" id="PF22936"/>
    </source>
</evidence>